<organism evidence="2 3">
    <name type="scientific">Candidatus Polarisedimenticola svalbardensis</name>
    <dbReference type="NCBI Taxonomy" id="2886004"/>
    <lineage>
        <taxon>Bacteria</taxon>
        <taxon>Pseudomonadati</taxon>
        <taxon>Acidobacteriota</taxon>
        <taxon>Candidatus Polarisedimenticolia</taxon>
        <taxon>Candidatus Polarisedimenticolales</taxon>
        <taxon>Candidatus Polarisedimenticolaceae</taxon>
        <taxon>Candidatus Polarisedimenticola</taxon>
    </lineage>
</organism>
<protein>
    <submittedName>
        <fullName evidence="2">Helix-turn-helix transcriptional regulator</fullName>
    </submittedName>
</protein>
<dbReference type="GO" id="GO:0003677">
    <property type="term" value="F:DNA binding"/>
    <property type="evidence" value="ECO:0007669"/>
    <property type="project" value="InterPro"/>
</dbReference>
<dbReference type="Proteomes" id="UP000648239">
    <property type="component" value="Unassembled WGS sequence"/>
</dbReference>
<evidence type="ECO:0000313" key="2">
    <source>
        <dbReference type="EMBL" id="MBD3866537.1"/>
    </source>
</evidence>
<dbReference type="SMART" id="SM00530">
    <property type="entry name" value="HTH_XRE"/>
    <property type="match status" value="1"/>
</dbReference>
<reference evidence="2 3" key="1">
    <citation type="submission" date="2020-08" db="EMBL/GenBank/DDBJ databases">
        <title>Acidobacteriota in marine sediments use diverse sulfur dissimilation pathways.</title>
        <authorList>
            <person name="Wasmund K."/>
        </authorList>
    </citation>
    <scope>NUCLEOTIDE SEQUENCE [LARGE SCALE GENOMIC DNA]</scope>
    <source>
        <strain evidence="2">MAG AM4</strain>
    </source>
</reference>
<dbReference type="Gene3D" id="1.10.260.40">
    <property type="entry name" value="lambda repressor-like DNA-binding domains"/>
    <property type="match status" value="1"/>
</dbReference>
<evidence type="ECO:0000313" key="3">
    <source>
        <dbReference type="Proteomes" id="UP000648239"/>
    </source>
</evidence>
<dbReference type="EMBL" id="JACXWD010000001">
    <property type="protein sequence ID" value="MBD3866537.1"/>
    <property type="molecule type" value="Genomic_DNA"/>
</dbReference>
<dbReference type="AlphaFoldDB" id="A0A8J7CBQ0"/>
<evidence type="ECO:0000259" key="1">
    <source>
        <dbReference type="PROSITE" id="PS50943"/>
    </source>
</evidence>
<dbReference type="SUPFAM" id="SSF47413">
    <property type="entry name" value="lambda repressor-like DNA-binding domains"/>
    <property type="match status" value="1"/>
</dbReference>
<dbReference type="InterPro" id="IPR010982">
    <property type="entry name" value="Lambda_DNA-bd_dom_sf"/>
</dbReference>
<dbReference type="PROSITE" id="PS50943">
    <property type="entry name" value="HTH_CROC1"/>
    <property type="match status" value="1"/>
</dbReference>
<accession>A0A8J7CBQ0</accession>
<sequence>MQDLDKAGMGKRIRQIRSRAELRQWELAKFLGTTQSAVHKYEHGVVPEPRRLVELARVGNTSIEWILTGNHWENGSSQQERLSPAILDTASVLREILDGDRPSVDEALRIVREAVRVMGPLIDSSLVREPGALAAALADHSESTLKLLEDAYRIQKAVTKQVLNEADDRLRTSKG</sequence>
<gene>
    <name evidence="2" type="ORF">IFK94_00280</name>
</gene>
<name>A0A8J7CBQ0_9BACT</name>
<feature type="domain" description="HTH cro/C1-type" evidence="1">
    <location>
        <begin position="13"/>
        <end position="66"/>
    </location>
</feature>
<proteinExistence type="predicted"/>
<dbReference type="CDD" id="cd00093">
    <property type="entry name" value="HTH_XRE"/>
    <property type="match status" value="1"/>
</dbReference>
<dbReference type="InterPro" id="IPR001387">
    <property type="entry name" value="Cro/C1-type_HTH"/>
</dbReference>
<comment type="caution">
    <text evidence="2">The sequence shown here is derived from an EMBL/GenBank/DDBJ whole genome shotgun (WGS) entry which is preliminary data.</text>
</comment>
<dbReference type="Pfam" id="PF01381">
    <property type="entry name" value="HTH_3"/>
    <property type="match status" value="1"/>
</dbReference>